<dbReference type="GO" id="GO:0017000">
    <property type="term" value="P:antibiotic biosynthetic process"/>
    <property type="evidence" value="ECO:0007669"/>
    <property type="project" value="UniProtKB-KW"/>
</dbReference>
<dbReference type="PANTHER" id="PTHR10696">
    <property type="entry name" value="GAMMA-BUTYROBETAINE HYDROXYLASE-RELATED"/>
    <property type="match status" value="1"/>
</dbReference>
<feature type="domain" description="TauD/TfdA-like" evidence="4">
    <location>
        <begin position="17"/>
        <end position="316"/>
    </location>
</feature>
<dbReference type="AlphaFoldDB" id="A0A450ZNK7"/>
<dbReference type="EMBL" id="CAADFX010000030">
    <property type="protein sequence ID" value="VFK55268.1"/>
    <property type="molecule type" value="Genomic_DNA"/>
</dbReference>
<dbReference type="InterPro" id="IPR050411">
    <property type="entry name" value="AlphaKG_dependent_hydroxylases"/>
</dbReference>
<evidence type="ECO:0000256" key="1">
    <source>
        <dbReference type="ARBA" id="ARBA00001954"/>
    </source>
</evidence>
<protein>
    <submittedName>
        <fullName evidence="5">Taurine catabolism dioxygenase TauD, TfdA family</fullName>
    </submittedName>
</protein>
<evidence type="ECO:0000256" key="3">
    <source>
        <dbReference type="ARBA" id="ARBA00023194"/>
    </source>
</evidence>
<dbReference type="InterPro" id="IPR003819">
    <property type="entry name" value="TauD/TfdA-like"/>
</dbReference>
<keyword evidence="3" id="KW-0045">Antibiotic biosynthesis</keyword>
<evidence type="ECO:0000259" key="4">
    <source>
        <dbReference type="Pfam" id="PF02668"/>
    </source>
</evidence>
<comment type="cofactor">
    <cofactor evidence="1">
        <name>Fe(2+)</name>
        <dbReference type="ChEBI" id="CHEBI:29033"/>
    </cofactor>
</comment>
<dbReference type="Pfam" id="PF02668">
    <property type="entry name" value="TauD"/>
    <property type="match status" value="1"/>
</dbReference>
<dbReference type="PANTHER" id="PTHR10696:SF56">
    <property type="entry name" value="TAUD_TFDA-LIKE DOMAIN-CONTAINING PROTEIN"/>
    <property type="match status" value="1"/>
</dbReference>
<accession>A0A450ZNK7</accession>
<reference evidence="5" key="1">
    <citation type="submission" date="2019-02" db="EMBL/GenBank/DDBJ databases">
        <authorList>
            <person name="Gruber-Vodicka R. H."/>
            <person name="Seah K. B. B."/>
        </authorList>
    </citation>
    <scope>NUCLEOTIDE SEQUENCE</scope>
    <source>
        <strain evidence="5">BECK_BY1</strain>
    </source>
</reference>
<organism evidence="5">
    <name type="scientific">Candidatus Kentrum sp. TUN</name>
    <dbReference type="NCBI Taxonomy" id="2126343"/>
    <lineage>
        <taxon>Bacteria</taxon>
        <taxon>Pseudomonadati</taxon>
        <taxon>Pseudomonadota</taxon>
        <taxon>Gammaproteobacteria</taxon>
        <taxon>Candidatus Kentrum</taxon>
    </lineage>
</organism>
<gene>
    <name evidence="5" type="ORF">BECKTUN1418D_GA0071000_10305</name>
</gene>
<dbReference type="SUPFAM" id="SSF51197">
    <property type="entry name" value="Clavaminate synthase-like"/>
    <property type="match status" value="1"/>
</dbReference>
<keyword evidence="2" id="KW-0560">Oxidoreductase</keyword>
<keyword evidence="5" id="KW-0223">Dioxygenase</keyword>
<dbReference type="Gene3D" id="3.60.130.10">
    <property type="entry name" value="Clavaminate synthase-like"/>
    <property type="match status" value="1"/>
</dbReference>
<evidence type="ECO:0000313" key="5">
    <source>
        <dbReference type="EMBL" id="VFK55268.1"/>
    </source>
</evidence>
<dbReference type="InterPro" id="IPR042098">
    <property type="entry name" value="TauD-like_sf"/>
</dbReference>
<sequence length="331" mass="38428">MNIIRLDADLRAPDFTKVKPPLNVEDYRIDCRDFESREILEKEVHGHFSREGAVLLTHTGLGDLSGLDRWGNILINEPMAYQGGTGARPQFGKYIYDVLADEPPYAYIFPHNEMSYLSRFPRCLVFGCQAIPARGGETFLFDNQSMTHEILQTEIGQRLKEEGVRYVRNLTDAVYKHWQDAFHISAREEMEDIAKRENWVLEWINGRVRISYRREAYEYNEALGENLFFVNLSLLGVYFDDWHPFNTLPHEDRPFNVVHGDGTPFTEQETEYLVHVFDNHCLPIFWKPGWIAMLDNERWAHAHPPFTLKSGESRKLGAMMGNPKDRIGAGF</sequence>
<proteinExistence type="predicted"/>
<name>A0A450ZNK7_9GAMM</name>
<dbReference type="GO" id="GO:0016706">
    <property type="term" value="F:2-oxoglutarate-dependent dioxygenase activity"/>
    <property type="evidence" value="ECO:0007669"/>
    <property type="project" value="UniProtKB-ARBA"/>
</dbReference>
<evidence type="ECO:0000256" key="2">
    <source>
        <dbReference type="ARBA" id="ARBA00023002"/>
    </source>
</evidence>